<dbReference type="InterPro" id="IPR036291">
    <property type="entry name" value="NAD(P)-bd_dom_sf"/>
</dbReference>
<evidence type="ECO:0000256" key="2">
    <source>
        <dbReference type="ARBA" id="ARBA00023002"/>
    </source>
</evidence>
<dbReference type="Pfam" id="PF22725">
    <property type="entry name" value="GFO_IDH_MocA_C3"/>
    <property type="match status" value="1"/>
</dbReference>
<keyword evidence="6" id="KW-1185">Reference proteome</keyword>
<dbReference type="Gene3D" id="3.30.360.10">
    <property type="entry name" value="Dihydrodipicolinate Reductase, domain 2"/>
    <property type="match status" value="1"/>
</dbReference>
<dbReference type="PANTHER" id="PTHR22604">
    <property type="entry name" value="OXIDOREDUCTASES"/>
    <property type="match status" value="1"/>
</dbReference>
<sequence length="336" mass="36706">MNWSIGLIGATGIAARAVIAPSRDRHDIAVHAVAASDRDRAAAFGRRHGVMVLPSYEDVITAPDVDVVYISLHNSAHVQWAQRACAEGRTVLVEKPLCLSLAEHDLLREAEQRGGGQVLEALPTLGHPWHDVVRRVLREGRFGRLRDVQSRFAFRTPEPGGYRLRPDLGGGIFHDVASYWLQALQETVGLPSSGGTGTAWCAEPHGVDHAFEAVLPLPDGAAATLTCSFAAQHTAEHLFHLDEARVRVRGVLLPAAGAVALNVAIRTTTGHTEITRTEPVSYYPRQLERLAELLSGRAGHWGAESAATRDRIRIMEHIHRTARREIRAAALDKEHT</sequence>
<evidence type="ECO:0000313" key="5">
    <source>
        <dbReference type="EMBL" id="QEU83550.1"/>
    </source>
</evidence>
<dbReference type="EMBL" id="CP023700">
    <property type="protein sequence ID" value="QEU83550.1"/>
    <property type="molecule type" value="Genomic_DNA"/>
</dbReference>
<keyword evidence="2" id="KW-0560">Oxidoreductase</keyword>
<dbReference type="Pfam" id="PF01408">
    <property type="entry name" value="GFO_IDH_MocA"/>
    <property type="match status" value="1"/>
</dbReference>
<proteinExistence type="inferred from homology"/>
<dbReference type="Gene3D" id="3.40.50.720">
    <property type="entry name" value="NAD(P)-binding Rossmann-like Domain"/>
    <property type="match status" value="1"/>
</dbReference>
<dbReference type="PANTHER" id="PTHR22604:SF105">
    <property type="entry name" value="TRANS-1,2-DIHYDROBENZENE-1,2-DIOL DEHYDROGENASE"/>
    <property type="match status" value="1"/>
</dbReference>
<evidence type="ECO:0000313" key="6">
    <source>
        <dbReference type="Proteomes" id="UP000327143"/>
    </source>
</evidence>
<feature type="domain" description="Gfo/Idh/MocA-like oxidoreductase N-terminal" evidence="3">
    <location>
        <begin position="5"/>
        <end position="117"/>
    </location>
</feature>
<dbReference type="InterPro" id="IPR000683">
    <property type="entry name" value="Gfo/Idh/MocA-like_OxRdtase_N"/>
</dbReference>
<evidence type="ECO:0000256" key="1">
    <source>
        <dbReference type="ARBA" id="ARBA00010928"/>
    </source>
</evidence>
<feature type="domain" description="GFO/IDH/MocA-like oxidoreductase" evidence="4">
    <location>
        <begin position="133"/>
        <end position="243"/>
    </location>
</feature>
<evidence type="ECO:0000259" key="4">
    <source>
        <dbReference type="Pfam" id="PF22725"/>
    </source>
</evidence>
<protein>
    <submittedName>
        <fullName evidence="5">Gfo/Idh/MocA family oxidoreductase</fullName>
    </submittedName>
</protein>
<reference evidence="5 6" key="1">
    <citation type="submission" date="2017-09" db="EMBL/GenBank/DDBJ databases">
        <authorList>
            <person name="Lee N."/>
            <person name="Cho B.-K."/>
        </authorList>
    </citation>
    <scope>NUCLEOTIDE SEQUENCE [LARGE SCALE GENOMIC DNA]</scope>
    <source>
        <strain evidence="5 6">ATCC 39115</strain>
    </source>
</reference>
<dbReference type="Proteomes" id="UP000327143">
    <property type="component" value="Chromosome"/>
</dbReference>
<name>A0ABX6A7Y0_STRVD</name>
<evidence type="ECO:0000259" key="3">
    <source>
        <dbReference type="Pfam" id="PF01408"/>
    </source>
</evidence>
<comment type="similarity">
    <text evidence="1">Belongs to the Gfo/Idh/MocA family.</text>
</comment>
<dbReference type="RefSeq" id="WP_016828263.1">
    <property type="nucleotide sequence ID" value="NZ_CP023700.1"/>
</dbReference>
<dbReference type="InterPro" id="IPR055170">
    <property type="entry name" value="GFO_IDH_MocA-like_dom"/>
</dbReference>
<dbReference type="SUPFAM" id="SSF51735">
    <property type="entry name" value="NAD(P)-binding Rossmann-fold domains"/>
    <property type="match status" value="1"/>
</dbReference>
<organism evidence="5 6">
    <name type="scientific">Streptomyces viridosporus T7A</name>
    <dbReference type="NCBI Taxonomy" id="665577"/>
    <lineage>
        <taxon>Bacteria</taxon>
        <taxon>Bacillati</taxon>
        <taxon>Actinomycetota</taxon>
        <taxon>Actinomycetes</taxon>
        <taxon>Kitasatosporales</taxon>
        <taxon>Streptomycetaceae</taxon>
        <taxon>Streptomyces</taxon>
    </lineage>
</organism>
<dbReference type="SUPFAM" id="SSF55347">
    <property type="entry name" value="Glyceraldehyde-3-phosphate dehydrogenase-like, C-terminal domain"/>
    <property type="match status" value="1"/>
</dbReference>
<dbReference type="InterPro" id="IPR050984">
    <property type="entry name" value="Gfo/Idh/MocA_domain"/>
</dbReference>
<gene>
    <name evidence="5" type="ORF">CP969_01400</name>
</gene>
<accession>A0ABX6A7Y0</accession>